<reference evidence="2" key="2">
    <citation type="submission" date="2019-10" db="EMBL/GenBank/DDBJ databases">
        <authorList>
            <consortium name="NCBI Genome Project"/>
        </authorList>
    </citation>
    <scope>NUCLEOTIDE SEQUENCE</scope>
    <source>
        <strain evidence="2">NI907</strain>
    </source>
</reference>
<reference evidence="1 2" key="1">
    <citation type="journal article" date="2019" name="Mol. Biol. Evol.">
        <title>Blast fungal genomes show frequent chromosomal changes, gene gains and losses, and effector gene turnover.</title>
        <authorList>
            <person name="Gomez Luciano L.B."/>
            <person name="Jason Tsai I."/>
            <person name="Chuma I."/>
            <person name="Tosa Y."/>
            <person name="Chen Y.H."/>
            <person name="Li J.Y."/>
            <person name="Li M.Y."/>
            <person name="Jade Lu M.Y."/>
            <person name="Nakayashiki H."/>
            <person name="Li W.H."/>
        </authorList>
    </citation>
    <scope>NUCLEOTIDE SEQUENCE [LARGE SCALE GENOMIC DNA]</scope>
    <source>
        <strain evidence="1 2">NI907</strain>
    </source>
</reference>
<evidence type="ECO:0000313" key="1">
    <source>
        <dbReference type="Proteomes" id="UP000515153"/>
    </source>
</evidence>
<evidence type="ECO:0000313" key="2">
    <source>
        <dbReference type="RefSeq" id="XP_030976763.1"/>
    </source>
</evidence>
<gene>
    <name evidence="2" type="ORF">PgNI_11195</name>
</gene>
<name>A0A6P8APE4_PYRGI</name>
<keyword evidence="1" id="KW-1185">Reference proteome</keyword>
<dbReference type="RefSeq" id="XP_030976763.1">
    <property type="nucleotide sequence ID" value="XM_031131167.1"/>
</dbReference>
<proteinExistence type="predicted"/>
<reference evidence="2" key="3">
    <citation type="submission" date="2025-08" db="UniProtKB">
        <authorList>
            <consortium name="RefSeq"/>
        </authorList>
    </citation>
    <scope>IDENTIFICATION</scope>
    <source>
        <strain evidence="2">NI907</strain>
    </source>
</reference>
<dbReference type="KEGG" id="pgri:PgNI_11195"/>
<accession>A0A6P8APE4</accession>
<sequence>MFPHGLGSLLTTFKESLDLGCERRVDVDRHRSVGQPTDGLVEVGRDAGNHRHEVRQGHDELLAGLLRDTEELSALEEVDQGHRHGIEESKRDHECAGILFPKLSFTTFVSLGHFQKENKGSPKGSYLEQKRAITISKLSSKIAIPSKLLNGMVKRVQPVDKELRPREHLVVAAPLERESRTDSWVALSSWAEMLEPSSSELRRLIEYTTLEMLEAFAMELLREPILRRPR</sequence>
<organism evidence="1 2">
    <name type="scientific">Pyricularia grisea</name>
    <name type="common">Crabgrass-specific blast fungus</name>
    <name type="synonym">Magnaporthe grisea</name>
    <dbReference type="NCBI Taxonomy" id="148305"/>
    <lineage>
        <taxon>Eukaryota</taxon>
        <taxon>Fungi</taxon>
        <taxon>Dikarya</taxon>
        <taxon>Ascomycota</taxon>
        <taxon>Pezizomycotina</taxon>
        <taxon>Sordariomycetes</taxon>
        <taxon>Sordariomycetidae</taxon>
        <taxon>Magnaporthales</taxon>
        <taxon>Pyriculariaceae</taxon>
        <taxon>Pyricularia</taxon>
    </lineage>
</organism>
<dbReference type="GeneID" id="41966072"/>
<dbReference type="AlphaFoldDB" id="A0A6P8APE4"/>
<protein>
    <submittedName>
        <fullName evidence="2">Uncharacterized protein</fullName>
    </submittedName>
</protein>
<dbReference type="Proteomes" id="UP000515153">
    <property type="component" value="Chromosome VI"/>
</dbReference>